<dbReference type="Proteomes" id="UP001148838">
    <property type="component" value="Unassembled WGS sequence"/>
</dbReference>
<name>A0ABQ8S2V8_PERAM</name>
<feature type="compositionally biased region" description="Basic residues" evidence="1">
    <location>
        <begin position="68"/>
        <end position="79"/>
    </location>
</feature>
<evidence type="ECO:0000313" key="3">
    <source>
        <dbReference type="Proteomes" id="UP001148838"/>
    </source>
</evidence>
<feature type="region of interest" description="Disordered" evidence="1">
    <location>
        <begin position="55"/>
        <end position="79"/>
    </location>
</feature>
<sequence>MSSLRKIMQKTRRDKVRSEEIRMQLNIPAISYLVNRKRKECNHHVSRMTPDRTVRIARDNLPADGKRSPGRPKKRWKDS</sequence>
<proteinExistence type="predicted"/>
<dbReference type="EMBL" id="JAJSOF020000037">
    <property type="protein sequence ID" value="KAJ4428100.1"/>
    <property type="molecule type" value="Genomic_DNA"/>
</dbReference>
<gene>
    <name evidence="2" type="ORF">ANN_24114</name>
</gene>
<keyword evidence="3" id="KW-1185">Reference proteome</keyword>
<accession>A0ABQ8S2V8</accession>
<evidence type="ECO:0000256" key="1">
    <source>
        <dbReference type="SAM" id="MobiDB-lite"/>
    </source>
</evidence>
<comment type="caution">
    <text evidence="2">The sequence shown here is derived from an EMBL/GenBank/DDBJ whole genome shotgun (WGS) entry which is preliminary data.</text>
</comment>
<evidence type="ECO:0000313" key="2">
    <source>
        <dbReference type="EMBL" id="KAJ4428100.1"/>
    </source>
</evidence>
<protein>
    <submittedName>
        <fullName evidence="2">Uncharacterized protein</fullName>
    </submittedName>
</protein>
<reference evidence="2 3" key="1">
    <citation type="journal article" date="2022" name="Allergy">
        <title>Genome assembly and annotation of Periplaneta americana reveal a comprehensive cockroach allergen profile.</title>
        <authorList>
            <person name="Wang L."/>
            <person name="Xiong Q."/>
            <person name="Saelim N."/>
            <person name="Wang L."/>
            <person name="Nong W."/>
            <person name="Wan A.T."/>
            <person name="Shi M."/>
            <person name="Liu X."/>
            <person name="Cao Q."/>
            <person name="Hui J.H.L."/>
            <person name="Sookrung N."/>
            <person name="Leung T.F."/>
            <person name="Tungtrongchitr A."/>
            <person name="Tsui S.K.W."/>
        </authorList>
    </citation>
    <scope>NUCLEOTIDE SEQUENCE [LARGE SCALE GENOMIC DNA]</scope>
    <source>
        <strain evidence="2">PWHHKU_190912</strain>
    </source>
</reference>
<organism evidence="2 3">
    <name type="scientific">Periplaneta americana</name>
    <name type="common">American cockroach</name>
    <name type="synonym">Blatta americana</name>
    <dbReference type="NCBI Taxonomy" id="6978"/>
    <lineage>
        <taxon>Eukaryota</taxon>
        <taxon>Metazoa</taxon>
        <taxon>Ecdysozoa</taxon>
        <taxon>Arthropoda</taxon>
        <taxon>Hexapoda</taxon>
        <taxon>Insecta</taxon>
        <taxon>Pterygota</taxon>
        <taxon>Neoptera</taxon>
        <taxon>Polyneoptera</taxon>
        <taxon>Dictyoptera</taxon>
        <taxon>Blattodea</taxon>
        <taxon>Blattoidea</taxon>
        <taxon>Blattidae</taxon>
        <taxon>Blattinae</taxon>
        <taxon>Periplaneta</taxon>
    </lineage>
</organism>